<reference evidence="1 2" key="1">
    <citation type="submission" date="2019-05" db="EMBL/GenBank/DDBJ databases">
        <title>Another draft genome of Portunus trituberculatus and its Hox gene families provides insights of decapod evolution.</title>
        <authorList>
            <person name="Jeong J.-H."/>
            <person name="Song I."/>
            <person name="Kim S."/>
            <person name="Choi T."/>
            <person name="Kim D."/>
            <person name="Ryu S."/>
            <person name="Kim W."/>
        </authorList>
    </citation>
    <scope>NUCLEOTIDE SEQUENCE [LARGE SCALE GENOMIC DNA]</scope>
    <source>
        <tissue evidence="1">Muscle</tissue>
    </source>
</reference>
<proteinExistence type="predicted"/>
<gene>
    <name evidence="1" type="ORF">E2C01_066951</name>
</gene>
<keyword evidence="2" id="KW-1185">Reference proteome</keyword>
<comment type="caution">
    <text evidence="1">The sequence shown here is derived from an EMBL/GenBank/DDBJ whole genome shotgun (WGS) entry which is preliminary data.</text>
</comment>
<dbReference type="EMBL" id="VSRR010035103">
    <property type="protein sequence ID" value="MPC72640.1"/>
    <property type="molecule type" value="Genomic_DNA"/>
</dbReference>
<dbReference type="AlphaFoldDB" id="A0A5B7HJL2"/>
<protein>
    <submittedName>
        <fullName evidence="1">Uncharacterized protein</fullName>
    </submittedName>
</protein>
<name>A0A5B7HJL2_PORTR</name>
<evidence type="ECO:0000313" key="1">
    <source>
        <dbReference type="EMBL" id="MPC72640.1"/>
    </source>
</evidence>
<accession>A0A5B7HJL2</accession>
<evidence type="ECO:0000313" key="2">
    <source>
        <dbReference type="Proteomes" id="UP000324222"/>
    </source>
</evidence>
<sequence>MRLVLCRCSAGGATSPAPLNSCTSWTSAPGTPSGKFSS</sequence>
<dbReference type="Proteomes" id="UP000324222">
    <property type="component" value="Unassembled WGS sequence"/>
</dbReference>
<organism evidence="1 2">
    <name type="scientific">Portunus trituberculatus</name>
    <name type="common">Swimming crab</name>
    <name type="synonym">Neptunus trituberculatus</name>
    <dbReference type="NCBI Taxonomy" id="210409"/>
    <lineage>
        <taxon>Eukaryota</taxon>
        <taxon>Metazoa</taxon>
        <taxon>Ecdysozoa</taxon>
        <taxon>Arthropoda</taxon>
        <taxon>Crustacea</taxon>
        <taxon>Multicrustacea</taxon>
        <taxon>Malacostraca</taxon>
        <taxon>Eumalacostraca</taxon>
        <taxon>Eucarida</taxon>
        <taxon>Decapoda</taxon>
        <taxon>Pleocyemata</taxon>
        <taxon>Brachyura</taxon>
        <taxon>Eubrachyura</taxon>
        <taxon>Portunoidea</taxon>
        <taxon>Portunidae</taxon>
        <taxon>Portuninae</taxon>
        <taxon>Portunus</taxon>
    </lineage>
</organism>